<dbReference type="Gene3D" id="1.20.1420.20">
    <property type="entry name" value="M75 peptidase, HXXE motif"/>
    <property type="match status" value="1"/>
</dbReference>
<dbReference type="InterPro" id="IPR034984">
    <property type="entry name" value="Imelysin-like_IPPA"/>
</dbReference>
<dbReference type="Proteomes" id="UP001242480">
    <property type="component" value="Unassembled WGS sequence"/>
</dbReference>
<evidence type="ECO:0000256" key="3">
    <source>
        <dbReference type="SAM" id="SignalP"/>
    </source>
</evidence>
<organism evidence="5 6">
    <name type="scientific">Labrys wisconsinensis</name>
    <dbReference type="NCBI Taxonomy" id="425677"/>
    <lineage>
        <taxon>Bacteria</taxon>
        <taxon>Pseudomonadati</taxon>
        <taxon>Pseudomonadota</taxon>
        <taxon>Alphaproteobacteria</taxon>
        <taxon>Hyphomicrobiales</taxon>
        <taxon>Xanthobacteraceae</taxon>
        <taxon>Labrys</taxon>
    </lineage>
</organism>
<dbReference type="InterPro" id="IPR038352">
    <property type="entry name" value="Imelysin_sf"/>
</dbReference>
<keyword evidence="6" id="KW-1185">Reference proteome</keyword>
<comment type="subcellular location">
    <subcellularLocation>
        <location evidence="1">Cell envelope</location>
    </subcellularLocation>
</comment>
<evidence type="ECO:0000256" key="1">
    <source>
        <dbReference type="ARBA" id="ARBA00004196"/>
    </source>
</evidence>
<sequence>MAFGPLQPRLAALLALALLAPAGSARADTTRDQAVVSGVAGRFLAPAYAGLAAAATADAAAWGVYCPAPDATGLAAVQAAHRRLALAYGAVQAFRFGPVGENGVAERLYFWPERKNAGAKGLAALLAGSDPITPERVARASAAAQGIPALERLAYADPAGGPEPPVAVASDAGKRACAAAMAIAANVAAITASVSAAWGTPDTGYAARLARGDLDPALSVSMQQAAAELVTGFMTGLAVIQDQKLEPVLGASPDDARPAAAEARRSGLTREMILANIEGLRAFVAALDGAADPVRRRSWDALLVRVDDAARALADFPDGAGDPVRRRSAEALLARLKSVRALLQQDLPAELGLTLGFNGLDGD</sequence>
<reference evidence="5 6" key="1">
    <citation type="submission" date="2023-07" db="EMBL/GenBank/DDBJ databases">
        <title>Genomic Encyclopedia of Type Strains, Phase IV (KMG-IV): sequencing the most valuable type-strain genomes for metagenomic binning, comparative biology and taxonomic classification.</title>
        <authorList>
            <person name="Goeker M."/>
        </authorList>
    </citation>
    <scope>NUCLEOTIDE SEQUENCE [LARGE SCALE GENOMIC DNA]</scope>
    <source>
        <strain evidence="5 6">DSM 19619</strain>
    </source>
</reference>
<keyword evidence="5" id="KW-0449">Lipoprotein</keyword>
<dbReference type="CDD" id="cd14659">
    <property type="entry name" value="Imelysin-like_IPPA"/>
    <property type="match status" value="1"/>
</dbReference>
<keyword evidence="2 3" id="KW-0732">Signal</keyword>
<dbReference type="RefSeq" id="WP_307276078.1">
    <property type="nucleotide sequence ID" value="NZ_JAUSVX010000008.1"/>
</dbReference>
<feature type="domain" description="Imelysin-like" evidence="4">
    <location>
        <begin position="46"/>
        <end position="339"/>
    </location>
</feature>
<proteinExistence type="predicted"/>
<feature type="signal peptide" evidence="3">
    <location>
        <begin position="1"/>
        <end position="27"/>
    </location>
</feature>
<feature type="chain" id="PRO_5046588690" evidence="3">
    <location>
        <begin position="28"/>
        <end position="363"/>
    </location>
</feature>
<dbReference type="InterPro" id="IPR018976">
    <property type="entry name" value="Imelysin-like"/>
</dbReference>
<accession>A0ABU0JAG6</accession>
<evidence type="ECO:0000259" key="4">
    <source>
        <dbReference type="Pfam" id="PF09375"/>
    </source>
</evidence>
<dbReference type="EMBL" id="JAUSVX010000008">
    <property type="protein sequence ID" value="MDQ0471260.1"/>
    <property type="molecule type" value="Genomic_DNA"/>
</dbReference>
<evidence type="ECO:0000313" key="6">
    <source>
        <dbReference type="Proteomes" id="UP001242480"/>
    </source>
</evidence>
<evidence type="ECO:0000313" key="5">
    <source>
        <dbReference type="EMBL" id="MDQ0471260.1"/>
    </source>
</evidence>
<name>A0ABU0JAG6_9HYPH</name>
<comment type="caution">
    <text evidence="5">The sequence shown here is derived from an EMBL/GenBank/DDBJ whole genome shotgun (WGS) entry which is preliminary data.</text>
</comment>
<evidence type="ECO:0000256" key="2">
    <source>
        <dbReference type="ARBA" id="ARBA00022729"/>
    </source>
</evidence>
<gene>
    <name evidence="5" type="ORF">QO011_004283</name>
</gene>
<dbReference type="Pfam" id="PF09375">
    <property type="entry name" value="Peptidase_M75"/>
    <property type="match status" value="1"/>
</dbReference>
<protein>
    <submittedName>
        <fullName evidence="5">Lipoprotein</fullName>
    </submittedName>
</protein>